<dbReference type="OrthoDB" id="1698853at2"/>
<sequence length="143" mass="15996">MKKSIVPTIVLGCVLLTVPSFAKNSDTVNNQYREQIIEYTDKEDKEIIPYSMVITTGSYRGIEYEKYCQLTKGNGSKVNFWIRNDGRYPVVIKINGGNAVTVKAGGQGYTSTSVGRFSKDYKFTASCPQGGDINIDYRIVQRD</sequence>
<reference evidence="1 2" key="1">
    <citation type="submission" date="2018-06" db="EMBL/GenBank/DDBJ databases">
        <authorList>
            <consortium name="Pathogen Informatics"/>
            <person name="Doyle S."/>
        </authorList>
    </citation>
    <scope>NUCLEOTIDE SEQUENCE [LARGE SCALE GENOMIC DNA]</scope>
    <source>
        <strain evidence="1 2">NCTC13076</strain>
    </source>
</reference>
<protein>
    <submittedName>
        <fullName evidence="1">Uncharacterized protein</fullName>
    </submittedName>
</protein>
<evidence type="ECO:0000313" key="1">
    <source>
        <dbReference type="EMBL" id="SPY48226.1"/>
    </source>
</evidence>
<evidence type="ECO:0000313" key="2">
    <source>
        <dbReference type="Proteomes" id="UP000250070"/>
    </source>
</evidence>
<dbReference type="RefSeq" id="WP_070702515.1">
    <property type="nucleotide sequence ID" value="NZ_CP066287.1"/>
</dbReference>
<dbReference type="AlphaFoldDB" id="A0A2X1ZXV2"/>
<dbReference type="GeneID" id="83862814"/>
<name>A0A2X1ZXV2_9FIRM</name>
<dbReference type="Proteomes" id="UP000250070">
    <property type="component" value="Unassembled WGS sequence"/>
</dbReference>
<gene>
    <name evidence="1" type="ORF">NCTC13076_01335</name>
</gene>
<organism evidence="1 2">
    <name type="scientific">Peptoniphilus harei</name>
    <dbReference type="NCBI Taxonomy" id="54005"/>
    <lineage>
        <taxon>Bacteria</taxon>
        <taxon>Bacillati</taxon>
        <taxon>Bacillota</taxon>
        <taxon>Tissierellia</taxon>
        <taxon>Tissierellales</taxon>
        <taxon>Peptoniphilaceae</taxon>
        <taxon>Peptoniphilus</taxon>
    </lineage>
</organism>
<accession>A0A2X1ZXV2</accession>
<proteinExistence type="predicted"/>
<dbReference type="EMBL" id="UATM01000032">
    <property type="protein sequence ID" value="SPY48226.1"/>
    <property type="molecule type" value="Genomic_DNA"/>
</dbReference>